<evidence type="ECO:0000313" key="3">
    <source>
        <dbReference type="Proteomes" id="UP001152320"/>
    </source>
</evidence>
<proteinExistence type="predicted"/>
<feature type="region of interest" description="Disordered" evidence="1">
    <location>
        <begin position="1"/>
        <end position="54"/>
    </location>
</feature>
<organism evidence="2 3">
    <name type="scientific">Holothuria leucospilota</name>
    <name type="common">Black long sea cucumber</name>
    <name type="synonym">Mertensiothuria leucospilota</name>
    <dbReference type="NCBI Taxonomy" id="206669"/>
    <lineage>
        <taxon>Eukaryota</taxon>
        <taxon>Metazoa</taxon>
        <taxon>Echinodermata</taxon>
        <taxon>Eleutherozoa</taxon>
        <taxon>Echinozoa</taxon>
        <taxon>Holothuroidea</taxon>
        <taxon>Aspidochirotacea</taxon>
        <taxon>Aspidochirotida</taxon>
        <taxon>Holothuriidae</taxon>
        <taxon>Holothuria</taxon>
    </lineage>
</organism>
<evidence type="ECO:0000313" key="2">
    <source>
        <dbReference type="EMBL" id="KAJ8035120.1"/>
    </source>
</evidence>
<dbReference type="AlphaFoldDB" id="A0A9Q1BYV5"/>
<evidence type="ECO:0000256" key="1">
    <source>
        <dbReference type="SAM" id="MobiDB-lite"/>
    </source>
</evidence>
<keyword evidence="3" id="KW-1185">Reference proteome</keyword>
<protein>
    <submittedName>
        <fullName evidence="2">Uncharacterized protein</fullName>
    </submittedName>
</protein>
<name>A0A9Q1BYV5_HOLLE</name>
<accession>A0A9Q1BYV5</accession>
<sequence length="54" mass="5940">MHYQPLDQTRKTLSKGLCQPGDLPGGEVTRPKPPSTFPTIPYRQSKGFSPVVSL</sequence>
<gene>
    <name evidence="2" type="ORF">HOLleu_22244</name>
</gene>
<comment type="caution">
    <text evidence="2">The sequence shown here is derived from an EMBL/GenBank/DDBJ whole genome shotgun (WGS) entry which is preliminary data.</text>
</comment>
<reference evidence="2" key="1">
    <citation type="submission" date="2021-10" db="EMBL/GenBank/DDBJ databases">
        <title>Tropical sea cucumber genome reveals ecological adaptation and Cuvierian tubules defense mechanism.</title>
        <authorList>
            <person name="Chen T."/>
        </authorList>
    </citation>
    <scope>NUCLEOTIDE SEQUENCE</scope>
    <source>
        <strain evidence="2">Nanhai2018</strain>
        <tissue evidence="2">Muscle</tissue>
    </source>
</reference>
<dbReference type="Proteomes" id="UP001152320">
    <property type="component" value="Chromosome 10"/>
</dbReference>
<dbReference type="EMBL" id="JAIZAY010000010">
    <property type="protein sequence ID" value="KAJ8035120.1"/>
    <property type="molecule type" value="Genomic_DNA"/>
</dbReference>